<sequence length="124" mass="13926">MLRRARKRLKKLNRNWEEGKKAVNEVERCNEALVSVNEVIRYYGQCPVLNCTKHPHVMNADTRSEVGASSCTDMDTTTMADDPEQATTPPGEEKTEEDDGLTPQSGQRDPLGERSNTTKNGKYV</sequence>
<reference evidence="2 3" key="1">
    <citation type="journal article" date="2019" name="Sci. Rep.">
        <title>Orb-weaving spider Araneus ventricosus genome elucidates the spidroin gene catalogue.</title>
        <authorList>
            <person name="Kono N."/>
            <person name="Nakamura H."/>
            <person name="Ohtoshi R."/>
            <person name="Moran D.A.P."/>
            <person name="Shinohara A."/>
            <person name="Yoshida Y."/>
            <person name="Fujiwara M."/>
            <person name="Mori M."/>
            <person name="Tomita M."/>
            <person name="Arakawa K."/>
        </authorList>
    </citation>
    <scope>NUCLEOTIDE SEQUENCE [LARGE SCALE GENOMIC DNA]</scope>
</reference>
<evidence type="ECO:0000313" key="2">
    <source>
        <dbReference type="EMBL" id="GBN17709.1"/>
    </source>
</evidence>
<feature type="region of interest" description="Disordered" evidence="1">
    <location>
        <begin position="60"/>
        <end position="124"/>
    </location>
</feature>
<dbReference type="EMBL" id="BGPR01006290">
    <property type="protein sequence ID" value="GBN17709.1"/>
    <property type="molecule type" value="Genomic_DNA"/>
</dbReference>
<dbReference type="AlphaFoldDB" id="A0A4Y2LT91"/>
<organism evidence="2 3">
    <name type="scientific">Araneus ventricosus</name>
    <name type="common">Orbweaver spider</name>
    <name type="synonym">Epeira ventricosa</name>
    <dbReference type="NCBI Taxonomy" id="182803"/>
    <lineage>
        <taxon>Eukaryota</taxon>
        <taxon>Metazoa</taxon>
        <taxon>Ecdysozoa</taxon>
        <taxon>Arthropoda</taxon>
        <taxon>Chelicerata</taxon>
        <taxon>Arachnida</taxon>
        <taxon>Araneae</taxon>
        <taxon>Araneomorphae</taxon>
        <taxon>Entelegynae</taxon>
        <taxon>Araneoidea</taxon>
        <taxon>Araneidae</taxon>
        <taxon>Araneus</taxon>
    </lineage>
</organism>
<accession>A0A4Y2LT91</accession>
<proteinExistence type="predicted"/>
<gene>
    <name evidence="2" type="ORF">AVEN_38815_1</name>
</gene>
<comment type="caution">
    <text evidence="2">The sequence shown here is derived from an EMBL/GenBank/DDBJ whole genome shotgun (WGS) entry which is preliminary data.</text>
</comment>
<dbReference type="Proteomes" id="UP000499080">
    <property type="component" value="Unassembled WGS sequence"/>
</dbReference>
<evidence type="ECO:0000256" key="1">
    <source>
        <dbReference type="SAM" id="MobiDB-lite"/>
    </source>
</evidence>
<feature type="compositionally biased region" description="Polar residues" evidence="1">
    <location>
        <begin position="114"/>
        <end position="124"/>
    </location>
</feature>
<name>A0A4Y2LT91_ARAVE</name>
<protein>
    <submittedName>
        <fullName evidence="2">Uncharacterized protein</fullName>
    </submittedName>
</protein>
<keyword evidence="3" id="KW-1185">Reference proteome</keyword>
<evidence type="ECO:0000313" key="3">
    <source>
        <dbReference type="Proteomes" id="UP000499080"/>
    </source>
</evidence>